<sequence length="68" mass="7813">MILPAINKNAHSSFNLFAWLFATNHFTFSRIKWKILCIFESLGFNRKPIGIGGKAIVNWDIVKVNLLH</sequence>
<reference evidence="1 2" key="1">
    <citation type="journal article" date="2015" name="Parasit. Vectors">
        <title>Draft genome of the scabies mite.</title>
        <authorList>
            <person name="Rider S.D.Jr."/>
            <person name="Morgan M.S."/>
            <person name="Arlian L.G."/>
        </authorList>
    </citation>
    <scope>NUCLEOTIDE SEQUENCE [LARGE SCALE GENOMIC DNA]</scope>
    <source>
        <strain evidence="1">Arlian Lab</strain>
    </source>
</reference>
<proteinExistence type="predicted"/>
<dbReference type="AlphaFoldDB" id="A0A132A930"/>
<gene>
    <name evidence="1" type="ORF">QR98_0059900</name>
</gene>
<evidence type="ECO:0000313" key="2">
    <source>
        <dbReference type="Proteomes" id="UP000616769"/>
    </source>
</evidence>
<name>A0A132A930_SARSC</name>
<organism evidence="1 2">
    <name type="scientific">Sarcoptes scabiei</name>
    <name type="common">Itch mite</name>
    <name type="synonym">Acarus scabiei</name>
    <dbReference type="NCBI Taxonomy" id="52283"/>
    <lineage>
        <taxon>Eukaryota</taxon>
        <taxon>Metazoa</taxon>
        <taxon>Ecdysozoa</taxon>
        <taxon>Arthropoda</taxon>
        <taxon>Chelicerata</taxon>
        <taxon>Arachnida</taxon>
        <taxon>Acari</taxon>
        <taxon>Acariformes</taxon>
        <taxon>Sarcoptiformes</taxon>
        <taxon>Astigmata</taxon>
        <taxon>Psoroptidia</taxon>
        <taxon>Sarcoptoidea</taxon>
        <taxon>Sarcoptidae</taxon>
        <taxon>Sarcoptinae</taxon>
        <taxon>Sarcoptes</taxon>
    </lineage>
</organism>
<comment type="caution">
    <text evidence="1">The sequence shown here is derived from an EMBL/GenBank/DDBJ whole genome shotgun (WGS) entry which is preliminary data.</text>
</comment>
<dbReference type="Proteomes" id="UP000616769">
    <property type="component" value="Unassembled WGS sequence"/>
</dbReference>
<dbReference type="VEuPathDB" id="VectorBase:SSCA006214"/>
<dbReference type="EMBL" id="JXLN01011607">
    <property type="protein sequence ID" value="KPM07496.1"/>
    <property type="molecule type" value="Genomic_DNA"/>
</dbReference>
<protein>
    <submittedName>
        <fullName evidence="1">Uncharacterized protein</fullName>
    </submittedName>
</protein>
<evidence type="ECO:0000313" key="1">
    <source>
        <dbReference type="EMBL" id="KPM07496.1"/>
    </source>
</evidence>
<accession>A0A132A930</accession>